<feature type="transmembrane region" description="Helical" evidence="1">
    <location>
        <begin position="16"/>
        <end position="38"/>
    </location>
</feature>
<evidence type="ECO:0000256" key="1">
    <source>
        <dbReference type="SAM" id="Phobius"/>
    </source>
</evidence>
<name>A0A6C0IBF8_9ZZZZ</name>
<organism evidence="2">
    <name type="scientific">viral metagenome</name>
    <dbReference type="NCBI Taxonomy" id="1070528"/>
    <lineage>
        <taxon>unclassified sequences</taxon>
        <taxon>metagenomes</taxon>
        <taxon>organismal metagenomes</taxon>
    </lineage>
</organism>
<sequence>MSGPVQLTLFSCNKGAMITMVVVLPMMLFTIFVLQLIVYSELYKDSRACYPILYFFGETYGCRQTIARIARNETQTDNIQELIRDRITYQESFYDGIEQTNHIWKISKDMFSNLFTSYISFLHSITNNMQTFRRNIHREFILPTIVKTIPSYYK</sequence>
<reference evidence="2" key="1">
    <citation type="journal article" date="2020" name="Nature">
        <title>Giant virus diversity and host interactions through global metagenomics.</title>
        <authorList>
            <person name="Schulz F."/>
            <person name="Roux S."/>
            <person name="Paez-Espino D."/>
            <person name="Jungbluth S."/>
            <person name="Walsh D.A."/>
            <person name="Denef V.J."/>
            <person name="McMahon K.D."/>
            <person name="Konstantinidis K.T."/>
            <person name="Eloe-Fadrosh E.A."/>
            <person name="Kyrpides N.C."/>
            <person name="Woyke T."/>
        </authorList>
    </citation>
    <scope>NUCLEOTIDE SEQUENCE</scope>
    <source>
        <strain evidence="2">GVMAG-M-3300023184-68</strain>
    </source>
</reference>
<evidence type="ECO:0000313" key="2">
    <source>
        <dbReference type="EMBL" id="QHT90314.1"/>
    </source>
</evidence>
<keyword evidence="1" id="KW-1133">Transmembrane helix</keyword>
<keyword evidence="1" id="KW-0812">Transmembrane</keyword>
<keyword evidence="1" id="KW-0472">Membrane</keyword>
<dbReference type="EMBL" id="MN740153">
    <property type="protein sequence ID" value="QHT90314.1"/>
    <property type="molecule type" value="Genomic_DNA"/>
</dbReference>
<protein>
    <submittedName>
        <fullName evidence="2">Uncharacterized protein</fullName>
    </submittedName>
</protein>
<accession>A0A6C0IBF8</accession>
<proteinExistence type="predicted"/>
<dbReference type="AlphaFoldDB" id="A0A6C0IBF8"/>